<keyword evidence="3" id="KW-1185">Reference proteome</keyword>
<evidence type="ECO:0000313" key="2">
    <source>
        <dbReference type="EMBL" id="MFD0621654.1"/>
    </source>
</evidence>
<evidence type="ECO:0008006" key="4">
    <source>
        <dbReference type="Google" id="ProtNLM"/>
    </source>
</evidence>
<keyword evidence="1" id="KW-0175">Coiled coil</keyword>
<reference evidence="3" key="1">
    <citation type="journal article" date="2019" name="Int. J. Syst. Evol. Microbiol.">
        <title>The Global Catalogue of Microorganisms (GCM) 10K type strain sequencing project: providing services to taxonomists for standard genome sequencing and annotation.</title>
        <authorList>
            <consortium name="The Broad Institute Genomics Platform"/>
            <consortium name="The Broad Institute Genome Sequencing Center for Infectious Disease"/>
            <person name="Wu L."/>
            <person name="Ma J."/>
        </authorList>
    </citation>
    <scope>NUCLEOTIDE SEQUENCE [LARGE SCALE GENOMIC DNA]</scope>
    <source>
        <strain evidence="3">JCM 12607</strain>
    </source>
</reference>
<proteinExistence type="predicted"/>
<feature type="coiled-coil region" evidence="1">
    <location>
        <begin position="79"/>
        <end position="106"/>
    </location>
</feature>
<dbReference type="EMBL" id="JBHTGL010000002">
    <property type="protein sequence ID" value="MFD0621654.1"/>
    <property type="molecule type" value="Genomic_DNA"/>
</dbReference>
<comment type="caution">
    <text evidence="2">The sequence shown here is derived from an EMBL/GenBank/DDBJ whole genome shotgun (WGS) entry which is preliminary data.</text>
</comment>
<name>A0ABW2WJZ3_9ACTN</name>
<organism evidence="2 3">
    <name type="scientific">Streptomyces sanglieri</name>
    <dbReference type="NCBI Taxonomy" id="193460"/>
    <lineage>
        <taxon>Bacteria</taxon>
        <taxon>Bacillati</taxon>
        <taxon>Actinomycetota</taxon>
        <taxon>Actinomycetes</taxon>
        <taxon>Kitasatosporales</taxon>
        <taxon>Streptomycetaceae</taxon>
        <taxon>Streptomyces</taxon>
    </lineage>
</organism>
<protein>
    <recommendedName>
        <fullName evidence="4">TetR family transcriptional regulator</fullName>
    </recommendedName>
</protein>
<evidence type="ECO:0000256" key="1">
    <source>
        <dbReference type="SAM" id="Coils"/>
    </source>
</evidence>
<gene>
    <name evidence="2" type="ORF">ACFQ2K_01375</name>
</gene>
<accession>A0ABW2WJZ3</accession>
<evidence type="ECO:0000313" key="3">
    <source>
        <dbReference type="Proteomes" id="UP001596915"/>
    </source>
</evidence>
<dbReference type="Proteomes" id="UP001596915">
    <property type="component" value="Unassembled WGS sequence"/>
</dbReference>
<sequence>MTHNHQVEAEDRVRAAMQQLLAGPVPEGLKCDVKSLCTLAGVPRATLYRTYPHLKAEFDRQRTTAREAGQQPDPRLAQIERLKAEVATLRERLSRKNAQLDALKQLQAEALSRLAAQHDVITALRRDLQATQDTNVRLLPNR</sequence>